<dbReference type="RefSeq" id="WP_023354372.1">
    <property type="nucleotide sequence ID" value="NZ_KI535367.1"/>
</dbReference>
<name>V2Y2Z1_9FIRM</name>
<dbReference type="STRING" id="592026.GCWU0000282_001493"/>
<dbReference type="OrthoDB" id="1954815at2"/>
<protein>
    <submittedName>
        <fullName evidence="2">Toxin-antitoxin system, toxin component, RelE family</fullName>
    </submittedName>
</protein>
<accession>V2Y2Z1</accession>
<dbReference type="Proteomes" id="UP000018227">
    <property type="component" value="Unassembled WGS sequence"/>
</dbReference>
<evidence type="ECO:0000313" key="3">
    <source>
        <dbReference type="Proteomes" id="UP000018227"/>
    </source>
</evidence>
<evidence type="ECO:0000313" key="2">
    <source>
        <dbReference type="EMBL" id="ESL03333.1"/>
    </source>
</evidence>
<gene>
    <name evidence="2" type="ORF">GCWU0000282_001493</name>
</gene>
<dbReference type="AlphaFoldDB" id="V2Y2Z1"/>
<dbReference type="InterPro" id="IPR007712">
    <property type="entry name" value="RelE/ParE_toxin"/>
</dbReference>
<evidence type="ECO:0000256" key="1">
    <source>
        <dbReference type="ARBA" id="ARBA00022649"/>
    </source>
</evidence>
<keyword evidence="3" id="KW-1185">Reference proteome</keyword>
<dbReference type="Gene3D" id="3.30.2310.20">
    <property type="entry name" value="RelE-like"/>
    <property type="match status" value="1"/>
</dbReference>
<dbReference type="Pfam" id="PF05016">
    <property type="entry name" value="ParE_toxin"/>
    <property type="match status" value="1"/>
</dbReference>
<sequence length="105" mass="12146">MKYQVIRTDTADALIREIVLYIAENFGNSVALKKLEELEKAILSLGDNPYIGTTPKYNILKRQGYLVLILEKDIVFYKINEEKKIVTIYAVVDYRQDYLSIIQGL</sequence>
<dbReference type="eggNOG" id="COG3668">
    <property type="taxonomic scope" value="Bacteria"/>
</dbReference>
<dbReference type="HOGENOM" id="CLU_147162_6_4_9"/>
<keyword evidence="1" id="KW-1277">Toxin-antitoxin system</keyword>
<dbReference type="EMBL" id="ACIL03000012">
    <property type="protein sequence ID" value="ESL03333.1"/>
    <property type="molecule type" value="Genomic_DNA"/>
</dbReference>
<proteinExistence type="predicted"/>
<comment type="caution">
    <text evidence="2">The sequence shown here is derived from an EMBL/GenBank/DDBJ whole genome shotgun (WGS) entry which is preliminary data.</text>
</comment>
<dbReference type="InterPro" id="IPR035093">
    <property type="entry name" value="RelE/ParE_toxin_dom_sf"/>
</dbReference>
<reference evidence="2 3" key="1">
    <citation type="submission" date="2013-06" db="EMBL/GenBank/DDBJ databases">
        <authorList>
            <person name="Weinstock G."/>
            <person name="Sodergren E."/>
            <person name="Clifton S."/>
            <person name="Fulton L."/>
            <person name="Fulton B."/>
            <person name="Courtney L."/>
            <person name="Fronick C."/>
            <person name="Harrison M."/>
            <person name="Strong C."/>
            <person name="Farmer C."/>
            <person name="Delahaunty K."/>
            <person name="Markovic C."/>
            <person name="Hall O."/>
            <person name="Minx P."/>
            <person name="Tomlinson C."/>
            <person name="Mitreva M."/>
            <person name="Nelson J."/>
            <person name="Hou S."/>
            <person name="Wollam A."/>
            <person name="Pepin K.H."/>
            <person name="Johnson M."/>
            <person name="Bhonagiri V."/>
            <person name="Nash W.E."/>
            <person name="Warren W."/>
            <person name="Chinwalla A."/>
            <person name="Mardis E.R."/>
            <person name="Wilson R.K."/>
        </authorList>
    </citation>
    <scope>NUCLEOTIDE SEQUENCE [LARGE SCALE GENOMIC DNA]</scope>
    <source>
        <strain evidence="2 3">ATCC 51271</strain>
    </source>
</reference>
<organism evidence="2 3">
    <name type="scientific">Catonella morbi ATCC 51271</name>
    <dbReference type="NCBI Taxonomy" id="592026"/>
    <lineage>
        <taxon>Bacteria</taxon>
        <taxon>Bacillati</taxon>
        <taxon>Bacillota</taxon>
        <taxon>Clostridia</taxon>
        <taxon>Lachnospirales</taxon>
        <taxon>Lachnospiraceae</taxon>
        <taxon>Catonella</taxon>
    </lineage>
</organism>